<evidence type="ECO:0000313" key="2">
    <source>
        <dbReference type="EMBL" id="GBP37487.1"/>
    </source>
</evidence>
<organism evidence="2 3">
    <name type="scientific">Eumeta variegata</name>
    <name type="common">Bagworm moth</name>
    <name type="synonym">Eumeta japonica</name>
    <dbReference type="NCBI Taxonomy" id="151549"/>
    <lineage>
        <taxon>Eukaryota</taxon>
        <taxon>Metazoa</taxon>
        <taxon>Ecdysozoa</taxon>
        <taxon>Arthropoda</taxon>
        <taxon>Hexapoda</taxon>
        <taxon>Insecta</taxon>
        <taxon>Pterygota</taxon>
        <taxon>Neoptera</taxon>
        <taxon>Endopterygota</taxon>
        <taxon>Lepidoptera</taxon>
        <taxon>Glossata</taxon>
        <taxon>Ditrysia</taxon>
        <taxon>Tineoidea</taxon>
        <taxon>Psychidae</taxon>
        <taxon>Oiketicinae</taxon>
        <taxon>Eumeta</taxon>
    </lineage>
</organism>
<accession>A0A4C1VGQ9</accession>
<gene>
    <name evidence="2" type="ORF">EVAR_79420_1</name>
</gene>
<proteinExistence type="predicted"/>
<name>A0A4C1VGQ9_EUMVA</name>
<dbReference type="EMBL" id="BGZK01000334">
    <property type="protein sequence ID" value="GBP37487.1"/>
    <property type="molecule type" value="Genomic_DNA"/>
</dbReference>
<evidence type="ECO:0000313" key="3">
    <source>
        <dbReference type="Proteomes" id="UP000299102"/>
    </source>
</evidence>
<comment type="caution">
    <text evidence="2">The sequence shown here is derived from an EMBL/GenBank/DDBJ whole genome shotgun (WGS) entry which is preliminary data.</text>
</comment>
<feature type="region of interest" description="Disordered" evidence="1">
    <location>
        <begin position="61"/>
        <end position="90"/>
    </location>
</feature>
<keyword evidence="3" id="KW-1185">Reference proteome</keyword>
<evidence type="ECO:0000256" key="1">
    <source>
        <dbReference type="SAM" id="MobiDB-lite"/>
    </source>
</evidence>
<feature type="compositionally biased region" description="Basic and acidic residues" evidence="1">
    <location>
        <begin position="71"/>
        <end position="82"/>
    </location>
</feature>
<protein>
    <submittedName>
        <fullName evidence="2">Uncharacterized protein</fullName>
    </submittedName>
</protein>
<sequence length="99" mass="11308">MHSVKYHARLYIRNGRWHACSCVSLSQPRPILTRLRPISDVAALIGRSGCEGGRFFNSLSKHDRRRKHARAHEAAPKLRDRPPNNADAGGPRIQIWNYL</sequence>
<dbReference type="AlphaFoldDB" id="A0A4C1VGQ9"/>
<dbReference type="Proteomes" id="UP000299102">
    <property type="component" value="Unassembled WGS sequence"/>
</dbReference>
<reference evidence="2 3" key="1">
    <citation type="journal article" date="2019" name="Commun. Biol.">
        <title>The bagworm genome reveals a unique fibroin gene that provides high tensile strength.</title>
        <authorList>
            <person name="Kono N."/>
            <person name="Nakamura H."/>
            <person name="Ohtoshi R."/>
            <person name="Tomita M."/>
            <person name="Numata K."/>
            <person name="Arakawa K."/>
        </authorList>
    </citation>
    <scope>NUCLEOTIDE SEQUENCE [LARGE SCALE GENOMIC DNA]</scope>
</reference>